<dbReference type="EMBL" id="CAMAPE010000065">
    <property type="protein sequence ID" value="CAH9114547.1"/>
    <property type="molecule type" value="Genomic_DNA"/>
</dbReference>
<dbReference type="Proteomes" id="UP001152484">
    <property type="component" value="Unassembled WGS sequence"/>
</dbReference>
<reference evidence="1" key="1">
    <citation type="submission" date="2022-07" db="EMBL/GenBank/DDBJ databases">
        <authorList>
            <person name="Macas J."/>
            <person name="Novak P."/>
            <person name="Neumann P."/>
        </authorList>
    </citation>
    <scope>NUCLEOTIDE SEQUENCE</scope>
</reference>
<sequence>MWRPCPSLLVGFYPPRIIKLLKPFVDPLVVIAAAHSLKLVANLRTMLPPLLRHTSIANAQSRKMWRPCFLFDMS</sequence>
<protein>
    <submittedName>
        <fullName evidence="1">Uncharacterized protein</fullName>
    </submittedName>
</protein>
<dbReference type="AlphaFoldDB" id="A0A9P0ZXN5"/>
<keyword evidence="2" id="KW-1185">Reference proteome</keyword>
<name>A0A9P0ZXN5_CUSEU</name>
<feature type="non-terminal residue" evidence="1">
    <location>
        <position position="1"/>
    </location>
</feature>
<accession>A0A9P0ZXN5</accession>
<proteinExistence type="predicted"/>
<evidence type="ECO:0000313" key="2">
    <source>
        <dbReference type="Proteomes" id="UP001152484"/>
    </source>
</evidence>
<organism evidence="1 2">
    <name type="scientific">Cuscuta europaea</name>
    <name type="common">European dodder</name>
    <dbReference type="NCBI Taxonomy" id="41803"/>
    <lineage>
        <taxon>Eukaryota</taxon>
        <taxon>Viridiplantae</taxon>
        <taxon>Streptophyta</taxon>
        <taxon>Embryophyta</taxon>
        <taxon>Tracheophyta</taxon>
        <taxon>Spermatophyta</taxon>
        <taxon>Magnoliopsida</taxon>
        <taxon>eudicotyledons</taxon>
        <taxon>Gunneridae</taxon>
        <taxon>Pentapetalae</taxon>
        <taxon>asterids</taxon>
        <taxon>lamiids</taxon>
        <taxon>Solanales</taxon>
        <taxon>Convolvulaceae</taxon>
        <taxon>Cuscuteae</taxon>
        <taxon>Cuscuta</taxon>
        <taxon>Cuscuta subgen. Cuscuta</taxon>
    </lineage>
</organism>
<gene>
    <name evidence="1" type="ORF">CEURO_LOCUS20423</name>
</gene>
<evidence type="ECO:0000313" key="1">
    <source>
        <dbReference type="EMBL" id="CAH9114547.1"/>
    </source>
</evidence>
<comment type="caution">
    <text evidence="1">The sequence shown here is derived from an EMBL/GenBank/DDBJ whole genome shotgun (WGS) entry which is preliminary data.</text>
</comment>